<dbReference type="InterPro" id="IPR050194">
    <property type="entry name" value="Glycosyltransferase_grp1"/>
</dbReference>
<evidence type="ECO:0000256" key="3">
    <source>
        <dbReference type="ARBA" id="ARBA00022679"/>
    </source>
</evidence>
<dbReference type="Pfam" id="PF13692">
    <property type="entry name" value="Glyco_trans_1_4"/>
    <property type="match status" value="1"/>
</dbReference>
<gene>
    <name evidence="6" type="ORF">D1832_12200</name>
</gene>
<dbReference type="GO" id="GO:0016758">
    <property type="term" value="F:hexosyltransferase activity"/>
    <property type="evidence" value="ECO:0007669"/>
    <property type="project" value="TreeGrafter"/>
</dbReference>
<evidence type="ECO:0000313" key="7">
    <source>
        <dbReference type="Proteomes" id="UP000285376"/>
    </source>
</evidence>
<sequence length="407" mass="44041">MRLRDLRGIRTFRPATGRHQRHRHPVHLRPQAAAAVPVRPSFAGARSRGATSDAPRRRLRPEAAVTRILHVTECFTTGVSRAIRTIAQLAPEHEHHLLYTGLDEPGESTFASCRELPDGTSARIRAVREVAGALGADVVHAHSSWAGVYARALPLSARVVYQPHGYKLSDTSASRPARFAVAAAESLLGLRSDAVVVLSPQEARLARRLTPRAQVVVVPNVPTLPVREGSPESSEAPRGGGEMAHPTIVMSGRVSRQKDPEWFVAAVELVRRERPDVRAVWLGSDDDKGLTERLMAADVTVTGWVDADEVRRLVGAAGVYLHTARYEGFPLSVLDALALGTPTLVRDIPAFEGTPLWAVDSPAVAADRALALLTSREQREANRRAGAQLLTTMSPDAQQAALAQLYG</sequence>
<dbReference type="EMBL" id="QWLM01000016">
    <property type="protein sequence ID" value="RHW44482.1"/>
    <property type="molecule type" value="Genomic_DNA"/>
</dbReference>
<keyword evidence="3 6" id="KW-0808">Transferase</keyword>
<feature type="compositionally biased region" description="Basic residues" evidence="4">
    <location>
        <begin position="16"/>
        <end position="27"/>
    </location>
</feature>
<name>A0A417Z1N8_9MICO</name>
<evidence type="ECO:0000256" key="4">
    <source>
        <dbReference type="SAM" id="MobiDB-lite"/>
    </source>
</evidence>
<dbReference type="SUPFAM" id="SSF53756">
    <property type="entry name" value="UDP-Glycosyltransferase/glycogen phosphorylase"/>
    <property type="match status" value="1"/>
</dbReference>
<evidence type="ECO:0000256" key="2">
    <source>
        <dbReference type="ARBA" id="ARBA00022676"/>
    </source>
</evidence>
<reference evidence="6 7" key="1">
    <citation type="submission" date="2018-08" db="EMBL/GenBank/DDBJ databases">
        <title>Whole genome sequence analysis of Dermacoccus abyssi bacteria isolated from Deep Mariana trench Micromonospora spp reveals genes involved in the environmental adaptation and production of secondary metabolites.</title>
        <authorList>
            <person name="Abdel-Mageed W.M."/>
            <person name="Lehri B."/>
            <person name="Nouioui I."/>
            <person name="Goodfellow I."/>
            <person name="Jaspars M."/>
            <person name="Karlyshev A."/>
        </authorList>
    </citation>
    <scope>NUCLEOTIDE SEQUENCE [LARGE SCALE GENOMIC DNA]</scope>
    <source>
        <strain evidence="6 7">MT1.1</strain>
    </source>
</reference>
<accession>A0A417Z1N8</accession>
<dbReference type="Gene3D" id="3.40.50.2000">
    <property type="entry name" value="Glycogen Phosphorylase B"/>
    <property type="match status" value="2"/>
</dbReference>
<dbReference type="Proteomes" id="UP000285376">
    <property type="component" value="Unassembled WGS sequence"/>
</dbReference>
<dbReference type="GO" id="GO:1901137">
    <property type="term" value="P:carbohydrate derivative biosynthetic process"/>
    <property type="evidence" value="ECO:0007669"/>
    <property type="project" value="UniProtKB-ARBA"/>
</dbReference>
<dbReference type="AlphaFoldDB" id="A0A417Z1N8"/>
<evidence type="ECO:0000313" key="6">
    <source>
        <dbReference type="EMBL" id="RHW44482.1"/>
    </source>
</evidence>
<dbReference type="InterPro" id="IPR028098">
    <property type="entry name" value="Glyco_trans_4-like_N"/>
</dbReference>
<dbReference type="CDD" id="cd03801">
    <property type="entry name" value="GT4_PimA-like"/>
    <property type="match status" value="1"/>
</dbReference>
<dbReference type="PANTHER" id="PTHR45947:SF3">
    <property type="entry name" value="SULFOQUINOVOSYL TRANSFERASE SQD2"/>
    <property type="match status" value="1"/>
</dbReference>
<evidence type="ECO:0000259" key="5">
    <source>
        <dbReference type="Pfam" id="PF13579"/>
    </source>
</evidence>
<protein>
    <recommendedName>
        <fullName evidence="1">D-inositol 3-phosphate glycosyltransferase</fullName>
    </recommendedName>
</protein>
<feature type="region of interest" description="Disordered" evidence="4">
    <location>
        <begin position="16"/>
        <end position="58"/>
    </location>
</feature>
<feature type="domain" description="Glycosyltransferase subfamily 4-like N-terminal" evidence="5">
    <location>
        <begin position="118"/>
        <end position="220"/>
    </location>
</feature>
<keyword evidence="2" id="KW-0328">Glycosyltransferase</keyword>
<comment type="caution">
    <text evidence="6">The sequence shown here is derived from an EMBL/GenBank/DDBJ whole genome shotgun (WGS) entry which is preliminary data.</text>
</comment>
<dbReference type="PANTHER" id="PTHR45947">
    <property type="entry name" value="SULFOQUINOVOSYL TRANSFERASE SQD2"/>
    <property type="match status" value="1"/>
</dbReference>
<evidence type="ECO:0000256" key="1">
    <source>
        <dbReference type="ARBA" id="ARBA00021292"/>
    </source>
</evidence>
<dbReference type="Pfam" id="PF13579">
    <property type="entry name" value="Glyco_trans_4_4"/>
    <property type="match status" value="1"/>
</dbReference>
<proteinExistence type="predicted"/>
<organism evidence="6 7">
    <name type="scientific">Dermacoccus abyssi</name>
    <dbReference type="NCBI Taxonomy" id="322596"/>
    <lineage>
        <taxon>Bacteria</taxon>
        <taxon>Bacillati</taxon>
        <taxon>Actinomycetota</taxon>
        <taxon>Actinomycetes</taxon>
        <taxon>Micrococcales</taxon>
        <taxon>Dermacoccaceae</taxon>
        <taxon>Dermacoccus</taxon>
    </lineage>
</organism>